<gene>
    <name evidence="1" type="ORF">IE53DRAFT_388693</name>
</gene>
<proteinExistence type="predicted"/>
<keyword evidence="2" id="KW-1185">Reference proteome</keyword>
<organism evidence="1 2">
    <name type="scientific">Violaceomyces palustris</name>
    <dbReference type="NCBI Taxonomy" id="1673888"/>
    <lineage>
        <taxon>Eukaryota</taxon>
        <taxon>Fungi</taxon>
        <taxon>Dikarya</taxon>
        <taxon>Basidiomycota</taxon>
        <taxon>Ustilaginomycotina</taxon>
        <taxon>Ustilaginomycetes</taxon>
        <taxon>Violaceomycetales</taxon>
        <taxon>Violaceomycetaceae</taxon>
        <taxon>Violaceomyces</taxon>
    </lineage>
</organism>
<reference evidence="1 2" key="1">
    <citation type="journal article" date="2018" name="Mol. Biol. Evol.">
        <title>Broad Genomic Sampling Reveals a Smut Pathogenic Ancestry of the Fungal Clade Ustilaginomycotina.</title>
        <authorList>
            <person name="Kijpornyongpan T."/>
            <person name="Mondo S.J."/>
            <person name="Barry K."/>
            <person name="Sandor L."/>
            <person name="Lee J."/>
            <person name="Lipzen A."/>
            <person name="Pangilinan J."/>
            <person name="LaButti K."/>
            <person name="Hainaut M."/>
            <person name="Henrissat B."/>
            <person name="Grigoriev I.V."/>
            <person name="Spatafora J.W."/>
            <person name="Aime M.C."/>
        </authorList>
    </citation>
    <scope>NUCLEOTIDE SEQUENCE [LARGE SCALE GENOMIC DNA]</scope>
    <source>
        <strain evidence="1 2">SA 807</strain>
    </source>
</reference>
<name>A0ACD0NTI9_9BASI</name>
<evidence type="ECO:0000313" key="2">
    <source>
        <dbReference type="Proteomes" id="UP000245626"/>
    </source>
</evidence>
<dbReference type="Proteomes" id="UP000245626">
    <property type="component" value="Unassembled WGS sequence"/>
</dbReference>
<evidence type="ECO:0000313" key="1">
    <source>
        <dbReference type="EMBL" id="PWN49115.1"/>
    </source>
</evidence>
<accession>A0ACD0NTI9</accession>
<protein>
    <submittedName>
        <fullName evidence="1">Uncharacterized protein</fullName>
    </submittedName>
</protein>
<dbReference type="EMBL" id="KZ820096">
    <property type="protein sequence ID" value="PWN49115.1"/>
    <property type="molecule type" value="Genomic_DNA"/>
</dbReference>
<sequence>MTASTLPGYDLPKILEQYKSEGYVILDHVVPESSLDELRKASEQVVELTRSGGWPHRRVVGKAFPPFDKENRDSWGVQHLMNPRLPNARLFSEFYSSSPLLEIASALLEAPMERMQMELFNLLINPSDHYFALAWHRDDVKPELDEEEERKRLATPTFGVQFNTALYDDDCLFVVPGTHSRVRDGAEREANMAKAPPAVTRQEVEESKGEGKPSAAFDGNWQVDPPTTLRVSLKAGQTVFYSQRILHRASYLPTKVRATLHGCYGDSGEPGDGNNLSGGERARNILQHGVEWMREDDFGASLPERLKPMWENLIRMDKEWSSKNLGYSLDG</sequence>